<dbReference type="Proteomes" id="UP000220621">
    <property type="component" value="Unassembled WGS sequence"/>
</dbReference>
<reference evidence="2 3" key="1">
    <citation type="submission" date="2017-09" db="EMBL/GenBank/DDBJ databases">
        <title>Large-scale bioinformatics analysis of Bacillus genomes uncovers conserved roles of natural products in bacterial physiology.</title>
        <authorList>
            <consortium name="Agbiome Team Llc"/>
            <person name="Bleich R.M."/>
            <person name="Grubbs K.J."/>
            <person name="Santa Maria K.C."/>
            <person name="Allen S.E."/>
            <person name="Farag S."/>
            <person name="Shank E.A."/>
            <person name="Bowers A."/>
        </authorList>
    </citation>
    <scope>NUCLEOTIDE SEQUENCE [LARGE SCALE GENOMIC DNA]</scope>
    <source>
        <strain evidence="2 3">AFS010764</strain>
    </source>
</reference>
<keyword evidence="2" id="KW-0238">DNA-binding</keyword>
<evidence type="ECO:0000313" key="3">
    <source>
        <dbReference type="Proteomes" id="UP000220621"/>
    </source>
</evidence>
<dbReference type="InterPro" id="IPR007499">
    <property type="entry name" value="ERF_bacteria_virus"/>
</dbReference>
<dbReference type="GO" id="GO:0003677">
    <property type="term" value="F:DNA binding"/>
    <property type="evidence" value="ECO:0007669"/>
    <property type="project" value="UniProtKB-KW"/>
</dbReference>
<dbReference type="AlphaFoldDB" id="A0A2A8BSV1"/>
<dbReference type="EMBL" id="NUDL01000020">
    <property type="protein sequence ID" value="PEM57611.1"/>
    <property type="molecule type" value="Genomic_DNA"/>
</dbReference>
<dbReference type="Pfam" id="PF04404">
    <property type="entry name" value="ERF"/>
    <property type="match status" value="1"/>
</dbReference>
<feature type="compositionally biased region" description="Polar residues" evidence="1">
    <location>
        <begin position="145"/>
        <end position="160"/>
    </location>
</feature>
<feature type="region of interest" description="Disordered" evidence="1">
    <location>
        <begin position="135"/>
        <end position="166"/>
    </location>
</feature>
<protein>
    <submittedName>
        <fullName evidence="2">Single-stranded DNA-binding protein</fullName>
    </submittedName>
</protein>
<comment type="caution">
    <text evidence="2">The sequence shown here is derived from an EMBL/GenBank/DDBJ whole genome shotgun (WGS) entry which is preliminary data.</text>
</comment>
<evidence type="ECO:0000313" key="2">
    <source>
        <dbReference type="EMBL" id="PEM57611.1"/>
    </source>
</evidence>
<accession>A0A2A8BSV1</accession>
<evidence type="ECO:0000256" key="1">
    <source>
        <dbReference type="SAM" id="MobiDB-lite"/>
    </source>
</evidence>
<gene>
    <name evidence="2" type="ORF">CN611_07300</name>
</gene>
<sequence>MNLWQKLVEIRKDIDVFSKDGKSYGYKYVTGSQVLHKIKQKMDELGVILSPRMGAHKNWIHEYKNSKGKDVKDFVIESEGVYVWINSDKPEEREEIPWKFFGQQDDASKAFGSALTYSERYFLLKFFGVPTDEDDADYRPANKPPQGNNGSKQTQGNKQPSGGDADKLGKIVYAKRKALEQKHGKTEEEVNEVLTQNIVGWVSYTKDPSLLQRAKDLLQSWGV</sequence>
<dbReference type="RefSeq" id="WP_098102057.1">
    <property type="nucleotide sequence ID" value="NZ_NUDL01000020.1"/>
</dbReference>
<organism evidence="2 3">
    <name type="scientific">Bacillus wiedmannii</name>
    <dbReference type="NCBI Taxonomy" id="1890302"/>
    <lineage>
        <taxon>Bacteria</taxon>
        <taxon>Bacillati</taxon>
        <taxon>Bacillota</taxon>
        <taxon>Bacilli</taxon>
        <taxon>Bacillales</taxon>
        <taxon>Bacillaceae</taxon>
        <taxon>Bacillus</taxon>
        <taxon>Bacillus cereus group</taxon>
    </lineage>
</organism>
<name>A0A2A8BSV1_9BACI</name>
<proteinExistence type="predicted"/>